<dbReference type="EMBL" id="CP029463">
    <property type="protein sequence ID" value="AWM12791.1"/>
    <property type="molecule type" value="Genomic_DNA"/>
</dbReference>
<keyword evidence="10" id="KW-0472">Membrane</keyword>
<dbReference type="PANTHER" id="PTHR41523:SF8">
    <property type="entry name" value="ETHYLENE RESPONSE SENSOR PROTEIN"/>
    <property type="match status" value="1"/>
</dbReference>
<evidence type="ECO:0000256" key="10">
    <source>
        <dbReference type="SAM" id="Phobius"/>
    </source>
</evidence>
<dbReference type="SMART" id="SM00028">
    <property type="entry name" value="TPR"/>
    <property type="match status" value="4"/>
</dbReference>
<dbReference type="SUPFAM" id="SSF48452">
    <property type="entry name" value="TPR-like"/>
    <property type="match status" value="2"/>
</dbReference>
<dbReference type="CDD" id="cd12087">
    <property type="entry name" value="TM_EGFR-like"/>
    <property type="match status" value="1"/>
</dbReference>
<evidence type="ECO:0000256" key="4">
    <source>
        <dbReference type="ARBA" id="ARBA00022679"/>
    </source>
</evidence>
<dbReference type="InterPro" id="IPR036890">
    <property type="entry name" value="HATPase_C_sf"/>
</dbReference>
<dbReference type="AlphaFoldDB" id="A0A2U8QRR4"/>
<keyword evidence="10" id="KW-0812">Transmembrane</keyword>
<dbReference type="InterPro" id="IPR011495">
    <property type="entry name" value="Sig_transdc_His_kin_sub2_dim/P"/>
</dbReference>
<feature type="coiled-coil region" evidence="9">
    <location>
        <begin position="313"/>
        <end position="353"/>
    </location>
</feature>
<gene>
    <name evidence="12" type="ORF">DI487_02165</name>
</gene>
<protein>
    <recommendedName>
        <fullName evidence="2">histidine kinase</fullName>
        <ecNumber evidence="2">2.7.13.3</ecNumber>
    </recommendedName>
</protein>
<evidence type="ECO:0000256" key="3">
    <source>
        <dbReference type="ARBA" id="ARBA00022553"/>
    </source>
</evidence>
<dbReference type="EC" id="2.7.13.3" evidence="2"/>
<reference evidence="12 13" key="1">
    <citation type="submission" date="2018-05" db="EMBL/GenBank/DDBJ databases">
        <title>Flavobacterium sp. MEBiC07310.</title>
        <authorList>
            <person name="Baek K."/>
        </authorList>
    </citation>
    <scope>NUCLEOTIDE SEQUENCE [LARGE SCALE GENOMIC DNA]</scope>
    <source>
        <strain evidence="12 13">MEBiC07310</strain>
    </source>
</reference>
<evidence type="ECO:0000256" key="6">
    <source>
        <dbReference type="ARBA" id="ARBA00022777"/>
    </source>
</evidence>
<dbReference type="KEGG" id="fse:DI487_02165"/>
<dbReference type="OrthoDB" id="1223659at2"/>
<evidence type="ECO:0000256" key="8">
    <source>
        <dbReference type="PROSITE-ProRule" id="PRU00339"/>
    </source>
</evidence>
<evidence type="ECO:0000256" key="9">
    <source>
        <dbReference type="SAM" id="Coils"/>
    </source>
</evidence>
<evidence type="ECO:0000256" key="7">
    <source>
        <dbReference type="ARBA" id="ARBA00022840"/>
    </source>
</evidence>
<name>A0A2U8QRR4_9FLAO</name>
<evidence type="ECO:0000256" key="2">
    <source>
        <dbReference type="ARBA" id="ARBA00012438"/>
    </source>
</evidence>
<accession>A0A2U8QRR4</accession>
<feature type="domain" description="Signal transduction histidine kinase subgroup 2 dimerisation and phosphoacceptor" evidence="11">
    <location>
        <begin position="401"/>
        <end position="469"/>
    </location>
</feature>
<dbReference type="PROSITE" id="PS50005">
    <property type="entry name" value="TPR"/>
    <property type="match status" value="1"/>
</dbReference>
<evidence type="ECO:0000313" key="13">
    <source>
        <dbReference type="Proteomes" id="UP000245429"/>
    </source>
</evidence>
<dbReference type="Pfam" id="PF13181">
    <property type="entry name" value="TPR_8"/>
    <property type="match status" value="1"/>
</dbReference>
<keyword evidence="9" id="KW-0175">Coiled coil</keyword>
<keyword evidence="7" id="KW-0067">ATP-binding</keyword>
<evidence type="ECO:0000313" key="12">
    <source>
        <dbReference type="EMBL" id="AWM12791.1"/>
    </source>
</evidence>
<sequence>MYYFRQQGRKSRKPNMKFKILSFFLYFFLIYPVKAQFHQDFQKGIDYLKTSKIDSALYFFKKIEKQVTSSDDSIKGIYKLNLGKVLKLKQDYPEALKLYEEAESIFNTIKLYDRLAETYLNIGEFYRAKYDFDLSLEYLNEAKEIIDKHHVSRETEAYYWSRRAALYIEKEYDCHNSIKCSQKVLELFKGEGANALVASAFNEIGYAYKNLNKDVLAEEYYKEALQQFRKINDELYEANVLINIIRLYEKKGRIQKAKSFIDRGLEISRKKQYNIYLQDFKFLEAGYFKVTGNYKKALDSYEVFRELEKAEFISKWNKQIIEAERKYELEKKNSELEIKELNLKNQANELKSSRVNFFIAVGILFSLIILTLIVLFFFRKTQKNNKVLEKLSKENEFLLSETNHRINNNLQLITILISDELRKANAESENIPIKKILAKVETIAILHRHLYQSADKRQVDIHEYLNEIKSVYGEVFEERNITIDLKIDSVLLSSDTTMFIGLLVTELIINSIKHAYTREQEKAILISVLREKDFIHFLYHDNGEKPKTKEIDPKLVAQLCLQLDVEYKIDVTKGFKITFSKKIA</sequence>
<feature type="repeat" description="TPR" evidence="8">
    <location>
        <begin position="116"/>
        <end position="149"/>
    </location>
</feature>
<evidence type="ECO:0000256" key="1">
    <source>
        <dbReference type="ARBA" id="ARBA00000085"/>
    </source>
</evidence>
<keyword evidence="8" id="KW-0802">TPR repeat</keyword>
<dbReference type="InterPro" id="IPR011990">
    <property type="entry name" value="TPR-like_helical_dom_sf"/>
</dbReference>
<comment type="catalytic activity">
    <reaction evidence="1">
        <text>ATP + protein L-histidine = ADP + protein N-phospho-L-histidine.</text>
        <dbReference type="EC" id="2.7.13.3"/>
    </reaction>
</comment>
<dbReference type="Gene3D" id="1.25.40.10">
    <property type="entry name" value="Tetratricopeptide repeat domain"/>
    <property type="match status" value="2"/>
</dbReference>
<dbReference type="Proteomes" id="UP000245429">
    <property type="component" value="Chromosome"/>
</dbReference>
<dbReference type="Gene3D" id="3.30.565.10">
    <property type="entry name" value="Histidine kinase-like ATPase, C-terminal domain"/>
    <property type="match status" value="1"/>
</dbReference>
<keyword evidence="3" id="KW-0597">Phosphoprotein</keyword>
<dbReference type="Pfam" id="PF13424">
    <property type="entry name" value="TPR_12"/>
    <property type="match status" value="1"/>
</dbReference>
<keyword evidence="10" id="KW-1133">Transmembrane helix</keyword>
<keyword evidence="4" id="KW-0808">Transferase</keyword>
<dbReference type="Pfam" id="PF07568">
    <property type="entry name" value="HisKA_2"/>
    <property type="match status" value="1"/>
</dbReference>
<dbReference type="SUPFAM" id="SSF55874">
    <property type="entry name" value="ATPase domain of HSP90 chaperone/DNA topoisomerase II/histidine kinase"/>
    <property type="match status" value="1"/>
</dbReference>
<dbReference type="PANTHER" id="PTHR41523">
    <property type="entry name" value="TWO-COMPONENT SYSTEM SENSOR PROTEIN"/>
    <property type="match status" value="1"/>
</dbReference>
<evidence type="ECO:0000259" key="11">
    <source>
        <dbReference type="Pfam" id="PF07568"/>
    </source>
</evidence>
<keyword evidence="13" id="KW-1185">Reference proteome</keyword>
<feature type="transmembrane region" description="Helical" evidence="10">
    <location>
        <begin position="357"/>
        <end position="378"/>
    </location>
</feature>
<dbReference type="GO" id="GO:0004673">
    <property type="term" value="F:protein histidine kinase activity"/>
    <property type="evidence" value="ECO:0007669"/>
    <property type="project" value="UniProtKB-EC"/>
</dbReference>
<proteinExistence type="predicted"/>
<keyword evidence="5" id="KW-0547">Nucleotide-binding</keyword>
<dbReference type="InterPro" id="IPR019734">
    <property type="entry name" value="TPR_rpt"/>
</dbReference>
<organism evidence="12 13">
    <name type="scientific">Flavobacterium sediminis</name>
    <dbReference type="NCBI Taxonomy" id="2201181"/>
    <lineage>
        <taxon>Bacteria</taxon>
        <taxon>Pseudomonadati</taxon>
        <taxon>Bacteroidota</taxon>
        <taxon>Flavobacteriia</taxon>
        <taxon>Flavobacteriales</taxon>
        <taxon>Flavobacteriaceae</taxon>
        <taxon>Flavobacterium</taxon>
    </lineage>
</organism>
<dbReference type="GO" id="GO:0005524">
    <property type="term" value="F:ATP binding"/>
    <property type="evidence" value="ECO:0007669"/>
    <property type="project" value="UniProtKB-KW"/>
</dbReference>
<evidence type="ECO:0000256" key="5">
    <source>
        <dbReference type="ARBA" id="ARBA00022741"/>
    </source>
</evidence>
<keyword evidence="6" id="KW-0418">Kinase</keyword>